<dbReference type="STRING" id="640513.Entas_2660"/>
<dbReference type="AlphaFoldDB" id="A0A376F6L4"/>
<evidence type="ECO:0000313" key="2">
    <source>
        <dbReference type="Proteomes" id="UP000255163"/>
    </source>
</evidence>
<dbReference type="EMBL" id="UFYI01000007">
    <property type="protein sequence ID" value="STD20014.1"/>
    <property type="molecule type" value="Genomic_DNA"/>
</dbReference>
<accession>A0A376F6L4</accession>
<dbReference type="Proteomes" id="UP000255163">
    <property type="component" value="Unassembled WGS sequence"/>
</dbReference>
<gene>
    <name evidence="1" type="ORF">NCTC12123_01655</name>
</gene>
<protein>
    <submittedName>
        <fullName evidence="1">Uncharacterized protein</fullName>
    </submittedName>
</protein>
<reference evidence="1 2" key="1">
    <citation type="submission" date="2018-06" db="EMBL/GenBank/DDBJ databases">
        <authorList>
            <consortium name="Pathogen Informatics"/>
            <person name="Doyle S."/>
        </authorList>
    </citation>
    <scope>NUCLEOTIDE SEQUENCE [LARGE SCALE GENOMIC DNA]</scope>
    <source>
        <strain evidence="1 2">NCTC12123</strain>
    </source>
</reference>
<name>A0A376F6L4_ENTAS</name>
<evidence type="ECO:0000313" key="1">
    <source>
        <dbReference type="EMBL" id="STD20014.1"/>
    </source>
</evidence>
<proteinExistence type="predicted"/>
<sequence>MPRQADIRAAFLAAIQQNPKGYLCLNTDKFITELRVRNWHFSQVDANTWIERYQPDFADKTTDGSDNRYWILRNMGRGALMGFPSPAADFVAPRLSPEIICGIGMDSRILETSSGFAVIEPCTRLVQNQVLLILSGGRTQFARVMGRALICDDGEAIEGEAAEEVEVMGRVTFFINSVMQDDRVV</sequence>
<organism evidence="1 2">
    <name type="scientific">Enterobacter asburiae</name>
    <dbReference type="NCBI Taxonomy" id="61645"/>
    <lineage>
        <taxon>Bacteria</taxon>
        <taxon>Pseudomonadati</taxon>
        <taxon>Pseudomonadota</taxon>
        <taxon>Gammaproteobacteria</taxon>
        <taxon>Enterobacterales</taxon>
        <taxon>Enterobacteriaceae</taxon>
        <taxon>Enterobacter</taxon>
        <taxon>Enterobacter cloacae complex</taxon>
    </lineage>
</organism>